<feature type="chain" id="PRO_5001839170" description="Secreted protein" evidence="1">
    <location>
        <begin position="24"/>
        <end position="152"/>
    </location>
</feature>
<dbReference type="eggNOG" id="ENOG502SPG2">
    <property type="taxonomic scope" value="Eukaryota"/>
</dbReference>
<gene>
    <name evidence="2" type="ORF">LPMP_351120</name>
</gene>
<dbReference type="KEGG" id="lpan:LPMP_351120"/>
<dbReference type="AlphaFoldDB" id="A0A088S1Y6"/>
<feature type="signal peptide" evidence="1">
    <location>
        <begin position="1"/>
        <end position="23"/>
    </location>
</feature>
<dbReference type="OrthoDB" id="256047at2759"/>
<keyword evidence="1" id="KW-0732">Signal</keyword>
<dbReference type="GeneID" id="22579141"/>
<protein>
    <recommendedName>
        <fullName evidence="4">Secreted protein</fullName>
    </recommendedName>
</protein>
<dbReference type="VEuPathDB" id="TriTrypDB:LPMP_351120"/>
<proteinExistence type="predicted"/>
<evidence type="ECO:0000256" key="1">
    <source>
        <dbReference type="SAM" id="SignalP"/>
    </source>
</evidence>
<name>A0A088S1Y6_LEIPA</name>
<dbReference type="Proteomes" id="UP000063063">
    <property type="component" value="Chromosome 35"/>
</dbReference>
<organism evidence="2 3">
    <name type="scientific">Leishmania panamensis</name>
    <dbReference type="NCBI Taxonomy" id="5679"/>
    <lineage>
        <taxon>Eukaryota</taxon>
        <taxon>Discoba</taxon>
        <taxon>Euglenozoa</taxon>
        <taxon>Kinetoplastea</taxon>
        <taxon>Metakinetoplastina</taxon>
        <taxon>Trypanosomatida</taxon>
        <taxon>Trypanosomatidae</taxon>
        <taxon>Leishmaniinae</taxon>
        <taxon>Leishmania</taxon>
        <taxon>Leishmania guyanensis species complex</taxon>
    </lineage>
</organism>
<dbReference type="RefSeq" id="XP_010703049.1">
    <property type="nucleotide sequence ID" value="XM_010704747.1"/>
</dbReference>
<dbReference type="EMBL" id="CP009404">
    <property type="protein sequence ID" value="AIO02249.1"/>
    <property type="molecule type" value="Genomic_DNA"/>
</dbReference>
<evidence type="ECO:0008006" key="4">
    <source>
        <dbReference type="Google" id="ProtNLM"/>
    </source>
</evidence>
<accession>A0A088S1Y6</accession>
<keyword evidence="3" id="KW-1185">Reference proteome</keyword>
<dbReference type="VEuPathDB" id="TriTrypDB:LPAL13_350016800"/>
<reference evidence="2 3" key="1">
    <citation type="journal article" date="2015" name="Sci. Rep.">
        <title>The genome of Leishmania panamensis: insights into genomics of the L. (Viannia) subgenus.</title>
        <authorList>
            <person name="Llanes A."/>
            <person name="Restrepo C.M."/>
            <person name="Vecchio G.D."/>
            <person name="Anguizola F.J."/>
            <person name="Lleonart R."/>
        </authorList>
    </citation>
    <scope>NUCLEOTIDE SEQUENCE [LARGE SCALE GENOMIC DNA]</scope>
    <source>
        <strain evidence="2 3">MHOM/PA/94/PSC-1</strain>
    </source>
</reference>
<evidence type="ECO:0000313" key="3">
    <source>
        <dbReference type="Proteomes" id="UP000063063"/>
    </source>
</evidence>
<sequence>MPFLRTFTVFCIIAGVLLQNCAALTPSRAVRPFETKFSSLSEACRGVLETECPPDRLGRADCLMARTEGNENHECKLWLSWRATCFAYAMVKLIPQGKCNFTSDQMTSELVLQCLRVTDAKELPTACSASPYFKSIMLHAPRRMDSDGTADL</sequence>
<evidence type="ECO:0000313" key="2">
    <source>
        <dbReference type="EMBL" id="AIO02249.1"/>
    </source>
</evidence>